<reference evidence="3" key="1">
    <citation type="journal article" date="2023" name="Mol. Phylogenet. Evol.">
        <title>Genome-scale phylogeny and comparative genomics of the fungal order Sordariales.</title>
        <authorList>
            <person name="Hensen N."/>
            <person name="Bonometti L."/>
            <person name="Westerberg I."/>
            <person name="Brannstrom I.O."/>
            <person name="Guillou S."/>
            <person name="Cros-Aarteil S."/>
            <person name="Calhoun S."/>
            <person name="Haridas S."/>
            <person name="Kuo A."/>
            <person name="Mondo S."/>
            <person name="Pangilinan J."/>
            <person name="Riley R."/>
            <person name="LaButti K."/>
            <person name="Andreopoulos B."/>
            <person name="Lipzen A."/>
            <person name="Chen C."/>
            <person name="Yan M."/>
            <person name="Daum C."/>
            <person name="Ng V."/>
            <person name="Clum A."/>
            <person name="Steindorff A."/>
            <person name="Ohm R.A."/>
            <person name="Martin F."/>
            <person name="Silar P."/>
            <person name="Natvig D.O."/>
            <person name="Lalanne C."/>
            <person name="Gautier V."/>
            <person name="Ament-Velasquez S.L."/>
            <person name="Kruys A."/>
            <person name="Hutchinson M.I."/>
            <person name="Powell A.J."/>
            <person name="Barry K."/>
            <person name="Miller A.N."/>
            <person name="Grigoriev I.V."/>
            <person name="Debuchy R."/>
            <person name="Gladieux P."/>
            <person name="Hiltunen Thoren M."/>
            <person name="Johannesson H."/>
        </authorList>
    </citation>
    <scope>NUCLEOTIDE SEQUENCE</scope>
    <source>
        <strain evidence="3">PSN243</strain>
    </source>
</reference>
<feature type="transmembrane region" description="Helical" evidence="2">
    <location>
        <begin position="172"/>
        <end position="192"/>
    </location>
</feature>
<comment type="caution">
    <text evidence="3">The sequence shown here is derived from an EMBL/GenBank/DDBJ whole genome shotgun (WGS) entry which is preliminary data.</text>
</comment>
<organism evidence="3 4">
    <name type="scientific">Podospora aff. communis PSN243</name>
    <dbReference type="NCBI Taxonomy" id="3040156"/>
    <lineage>
        <taxon>Eukaryota</taxon>
        <taxon>Fungi</taxon>
        <taxon>Dikarya</taxon>
        <taxon>Ascomycota</taxon>
        <taxon>Pezizomycotina</taxon>
        <taxon>Sordariomycetes</taxon>
        <taxon>Sordariomycetidae</taxon>
        <taxon>Sordariales</taxon>
        <taxon>Podosporaceae</taxon>
        <taxon>Podospora</taxon>
    </lineage>
</organism>
<dbReference type="InterPro" id="IPR021514">
    <property type="entry name" value="DUF3176"/>
</dbReference>
<accession>A0AAV9H604</accession>
<proteinExistence type="predicted"/>
<keyword evidence="2" id="KW-1133">Transmembrane helix</keyword>
<keyword evidence="2" id="KW-0472">Membrane</keyword>
<keyword evidence="4" id="KW-1185">Reference proteome</keyword>
<dbReference type="EMBL" id="MU865914">
    <property type="protein sequence ID" value="KAK4455311.1"/>
    <property type="molecule type" value="Genomic_DNA"/>
</dbReference>
<feature type="region of interest" description="Disordered" evidence="1">
    <location>
        <begin position="1"/>
        <end position="41"/>
    </location>
</feature>
<reference evidence="3" key="2">
    <citation type="submission" date="2023-05" db="EMBL/GenBank/DDBJ databases">
        <authorList>
            <consortium name="Lawrence Berkeley National Laboratory"/>
            <person name="Steindorff A."/>
            <person name="Hensen N."/>
            <person name="Bonometti L."/>
            <person name="Westerberg I."/>
            <person name="Brannstrom I.O."/>
            <person name="Guillou S."/>
            <person name="Cros-Aarteil S."/>
            <person name="Calhoun S."/>
            <person name="Haridas S."/>
            <person name="Kuo A."/>
            <person name="Mondo S."/>
            <person name="Pangilinan J."/>
            <person name="Riley R."/>
            <person name="Labutti K."/>
            <person name="Andreopoulos B."/>
            <person name="Lipzen A."/>
            <person name="Chen C."/>
            <person name="Yanf M."/>
            <person name="Daum C."/>
            <person name="Ng V."/>
            <person name="Clum A."/>
            <person name="Ohm R."/>
            <person name="Martin F."/>
            <person name="Silar P."/>
            <person name="Natvig D."/>
            <person name="Lalanne C."/>
            <person name="Gautier V."/>
            <person name="Ament-Velasquez S.L."/>
            <person name="Kruys A."/>
            <person name="Hutchinson M.I."/>
            <person name="Powell A.J."/>
            <person name="Barry K."/>
            <person name="Miller A.N."/>
            <person name="Grigoriev I.V."/>
            <person name="Debuchy R."/>
            <person name="Gladieux P."/>
            <person name="Thoren M.H."/>
            <person name="Johannesson H."/>
        </authorList>
    </citation>
    <scope>NUCLEOTIDE SEQUENCE</scope>
    <source>
        <strain evidence="3">PSN243</strain>
    </source>
</reference>
<dbReference type="PANTHER" id="PTHR35394:SF5">
    <property type="entry name" value="DUF3176 DOMAIN-CONTAINING PROTEIN"/>
    <property type="match status" value="1"/>
</dbReference>
<keyword evidence="2" id="KW-0812">Transmembrane</keyword>
<dbReference type="Pfam" id="PF11374">
    <property type="entry name" value="DUF3176"/>
    <property type="match status" value="1"/>
</dbReference>
<feature type="transmembrane region" description="Helical" evidence="2">
    <location>
        <begin position="68"/>
        <end position="89"/>
    </location>
</feature>
<feature type="transmembrane region" description="Helical" evidence="2">
    <location>
        <begin position="109"/>
        <end position="129"/>
    </location>
</feature>
<gene>
    <name evidence="3" type="ORF">QBC34DRAFT_66948</name>
</gene>
<protein>
    <submittedName>
        <fullName evidence="3">Uncharacterized protein</fullName>
    </submittedName>
</protein>
<evidence type="ECO:0000256" key="1">
    <source>
        <dbReference type="SAM" id="MobiDB-lite"/>
    </source>
</evidence>
<dbReference type="PANTHER" id="PTHR35394">
    <property type="entry name" value="DUF3176 DOMAIN-CONTAINING PROTEIN"/>
    <property type="match status" value="1"/>
</dbReference>
<evidence type="ECO:0000256" key="2">
    <source>
        <dbReference type="SAM" id="Phobius"/>
    </source>
</evidence>
<sequence>MFSRHGRDSGQPMTETYELVSDGDDTEAPRGDESPMPVQAAANEPIEQDPHKHQGPPRTTNSRSAIRIWWPEVALCMLVFAALAAIVALRVSDGKPLPKLPYRMSINTLVAIYILAMKVSILVIVSNGIGQLKWAWFSSDEPRPLSQLGLLDDASHDLQGAVIWLWKMRFDLSIPSLGAVVMVLATILDPFGQQIIKFYSCTVQDSSISASIATSHIPQAFFYADSAPTHLRPELGGAIYQGLYTNRPVQVPFSCSSGECKFPNQYHSTGICARCTDMTSRITIQRASNVSVSNTSDAHDKVALDESTVFRLPSGLNATSLRPYLVDVTGTIGGITPFDTSGQGNLPTEPYLYNNIKLSMLLGLFANRSEALSFEKYVSCSSQDMWGCKGYGAAECYLYPCVRTFQADVQAGILTNTLLGEAAPWGYPRDSSLCSTIDTTCLNDSERKALVSRGYKIKANEPWLAYNLSDYAQSAYDKFHRSRGKPTNNPDIFNDITDIRPECIYQVSQLEWYHLLLYIMSRFAELGGDTTTTTGFLAMWNNIFYEGGNISTATIETRVTRLAHAMSTAYQELGTSTRAVGNDSRVYNTSSTSRVTGEGLRSDTCVAVQWPWITFPAVLALATLFFLVWTVAKTSWHRGGNMSSELRGHDYKTSVVPLLLHGLYHDPQGGKGQSYQDVGTTSGKMKSASETRVRFEETPAGWRLVERERGCP</sequence>
<feature type="transmembrane region" description="Helical" evidence="2">
    <location>
        <begin position="610"/>
        <end position="632"/>
    </location>
</feature>
<name>A0AAV9H604_9PEZI</name>
<evidence type="ECO:0000313" key="3">
    <source>
        <dbReference type="EMBL" id="KAK4455311.1"/>
    </source>
</evidence>
<evidence type="ECO:0000313" key="4">
    <source>
        <dbReference type="Proteomes" id="UP001321760"/>
    </source>
</evidence>
<dbReference type="Proteomes" id="UP001321760">
    <property type="component" value="Unassembled WGS sequence"/>
</dbReference>
<dbReference type="AlphaFoldDB" id="A0AAV9H604"/>